<dbReference type="EMBL" id="JAGPXF010000004">
    <property type="protein sequence ID" value="KAH7246517.1"/>
    <property type="molecule type" value="Genomic_DNA"/>
</dbReference>
<keyword evidence="4" id="KW-1185">Reference proteome</keyword>
<evidence type="ECO:0000313" key="3">
    <source>
        <dbReference type="EMBL" id="KAH7246517.1"/>
    </source>
</evidence>
<evidence type="ECO:0000259" key="2">
    <source>
        <dbReference type="Pfam" id="PF06985"/>
    </source>
</evidence>
<comment type="caution">
    <text evidence="3">The sequence shown here is derived from an EMBL/GenBank/DDBJ whole genome shotgun (WGS) entry which is preliminary data.</text>
</comment>
<evidence type="ECO:0000256" key="1">
    <source>
        <dbReference type="SAM" id="Coils"/>
    </source>
</evidence>
<dbReference type="PANTHER" id="PTHR33112:SF16">
    <property type="entry name" value="HETEROKARYON INCOMPATIBILITY DOMAIN-CONTAINING PROTEIN"/>
    <property type="match status" value="1"/>
</dbReference>
<accession>A0A8K0WCJ5</accession>
<dbReference type="OrthoDB" id="47007at2759"/>
<feature type="domain" description="Heterokaryon incompatibility" evidence="2">
    <location>
        <begin position="129"/>
        <end position="276"/>
    </location>
</feature>
<dbReference type="Proteomes" id="UP000813427">
    <property type="component" value="Unassembled WGS sequence"/>
</dbReference>
<protein>
    <submittedName>
        <fullName evidence="3">Heterokaryon incompatibility protein-domain-containing protein</fullName>
    </submittedName>
</protein>
<evidence type="ECO:0000313" key="4">
    <source>
        <dbReference type="Proteomes" id="UP000813427"/>
    </source>
</evidence>
<feature type="coiled-coil region" evidence="1">
    <location>
        <begin position="307"/>
        <end position="334"/>
    </location>
</feature>
<name>A0A8K0WCJ5_9HYPO</name>
<proteinExistence type="predicted"/>
<dbReference type="PANTHER" id="PTHR33112">
    <property type="entry name" value="DOMAIN PROTEIN, PUTATIVE-RELATED"/>
    <property type="match status" value="1"/>
</dbReference>
<organism evidence="3 4">
    <name type="scientific">Fusarium tricinctum</name>
    <dbReference type="NCBI Taxonomy" id="61284"/>
    <lineage>
        <taxon>Eukaryota</taxon>
        <taxon>Fungi</taxon>
        <taxon>Dikarya</taxon>
        <taxon>Ascomycota</taxon>
        <taxon>Pezizomycotina</taxon>
        <taxon>Sordariomycetes</taxon>
        <taxon>Hypocreomycetidae</taxon>
        <taxon>Hypocreales</taxon>
        <taxon>Nectriaceae</taxon>
        <taxon>Fusarium</taxon>
        <taxon>Fusarium tricinctum species complex</taxon>
    </lineage>
</organism>
<keyword evidence="1" id="KW-0175">Coiled coil</keyword>
<sequence length="597" mass="68312">MSLCSLCKDMPWETLPSVPPGLLYAVGQHPYVQRYLEWPEGCRGYSHYQSLEALRISATVSNCDLCRLILQQAELCKKATTSDTYGLPLWEFWIVKRKNGGDGIWVMSWTHRARQMEVALVAAIGLCVYCWGKTPEYITEKATLTDRKRQIILFDLPKTHQDAIQLTRHLGIRYLWVDSICICQDDQKDWEQESAKMLSIYRNAYLTISASRAKNSSQGLFGERPARKYVGLEYTSNNLRGQALAFVLPLNEEVNYNYSINMQKEPLSHRAWSLQERVGSSRTVHYGTPQLFFECNEGFQGEDGLFVKRRFESIRILEQKYEEMEQERLENGDESGRVSNNKSDILRSWNDLVGLYGERKLTYPSDKLPAISGLASVFSKLLDDEYVAGLWRSRLSEQLLWRGSRRVREYRSPSWSWASVDGNTCVDLSQDYHYKDYRVLAKVLNVHVNLKGANPYGEVTDASIEIRAPMERLYIHTKNWDPHTEEIPFCRNPKVSTADGTVEGTYASFDFDYRAKDGPQEALMIAKRLEGVDIFALILLKVTQEYAGVVCYQGLIIAKVNSGENYQRLGIVNFGGEALGHKPEEKPEGEFPTVVLI</sequence>
<dbReference type="AlphaFoldDB" id="A0A8K0WCJ5"/>
<gene>
    <name evidence="3" type="ORF">BKA59DRAFT_493643</name>
</gene>
<dbReference type="InterPro" id="IPR010730">
    <property type="entry name" value="HET"/>
</dbReference>
<reference evidence="3" key="1">
    <citation type="journal article" date="2021" name="Nat. Commun.">
        <title>Genetic determinants of endophytism in the Arabidopsis root mycobiome.</title>
        <authorList>
            <person name="Mesny F."/>
            <person name="Miyauchi S."/>
            <person name="Thiergart T."/>
            <person name="Pickel B."/>
            <person name="Atanasova L."/>
            <person name="Karlsson M."/>
            <person name="Huettel B."/>
            <person name="Barry K.W."/>
            <person name="Haridas S."/>
            <person name="Chen C."/>
            <person name="Bauer D."/>
            <person name="Andreopoulos W."/>
            <person name="Pangilinan J."/>
            <person name="LaButti K."/>
            <person name="Riley R."/>
            <person name="Lipzen A."/>
            <person name="Clum A."/>
            <person name="Drula E."/>
            <person name="Henrissat B."/>
            <person name="Kohler A."/>
            <person name="Grigoriev I.V."/>
            <person name="Martin F.M."/>
            <person name="Hacquard S."/>
        </authorList>
    </citation>
    <scope>NUCLEOTIDE SEQUENCE</scope>
    <source>
        <strain evidence="3">MPI-SDFR-AT-0068</strain>
    </source>
</reference>
<dbReference type="Pfam" id="PF06985">
    <property type="entry name" value="HET"/>
    <property type="match status" value="1"/>
</dbReference>